<evidence type="ECO:0000313" key="2">
    <source>
        <dbReference type="Proteomes" id="UP000189299"/>
    </source>
</evidence>
<dbReference type="RefSeq" id="WP_077152005.1">
    <property type="nucleotide sequence ID" value="NZ_CABMMO010000017.1"/>
</dbReference>
<evidence type="ECO:0000313" key="1">
    <source>
        <dbReference type="EMBL" id="ONN40959.1"/>
    </source>
</evidence>
<dbReference type="Proteomes" id="UP000189299">
    <property type="component" value="Unassembled WGS sequence"/>
</dbReference>
<protein>
    <submittedName>
        <fullName evidence="1">Uncharacterized protein</fullName>
    </submittedName>
</protein>
<organism evidence="1 2">
    <name type="scientific">Enterococcus mundtii</name>
    <dbReference type="NCBI Taxonomy" id="53346"/>
    <lineage>
        <taxon>Bacteria</taxon>
        <taxon>Bacillati</taxon>
        <taxon>Bacillota</taxon>
        <taxon>Bacilli</taxon>
        <taxon>Lactobacillales</taxon>
        <taxon>Enterococcaceae</taxon>
        <taxon>Enterococcus</taxon>
    </lineage>
</organism>
<proteinExistence type="predicted"/>
<dbReference type="AlphaFoldDB" id="A0A1V2UCE9"/>
<accession>A0A1V2UCE9</accession>
<gene>
    <name evidence="1" type="ORF">BTN92_14000</name>
</gene>
<comment type="caution">
    <text evidence="1">The sequence shown here is derived from an EMBL/GenBank/DDBJ whole genome shotgun (WGS) entry which is preliminary data.</text>
</comment>
<dbReference type="EMBL" id="MSTR01000017">
    <property type="protein sequence ID" value="ONN40959.1"/>
    <property type="molecule type" value="Genomic_DNA"/>
</dbReference>
<sequence>MEENTFNETQFSNFILRLIQDYQEGELTEYKRGAVSALLQVSDQFQKMVIETSSTENLIDLRNDEYLDTEQAFDRD</sequence>
<name>A0A1V2UCE9_ENTMU</name>
<reference evidence="1 2" key="1">
    <citation type="submission" date="2016-12" db="EMBL/GenBank/DDBJ databases">
        <authorList>
            <person name="Song W.-J."/>
            <person name="Kurnit D.M."/>
        </authorList>
    </citation>
    <scope>NUCLEOTIDE SEQUENCE [LARGE SCALE GENOMIC DNA]</scope>
    <source>
        <strain evidence="1 2">CGB1038-1_S1</strain>
    </source>
</reference>